<evidence type="ECO:0000313" key="7">
    <source>
        <dbReference type="Proteomes" id="UP000262825"/>
    </source>
</evidence>
<dbReference type="Proteomes" id="UP000262825">
    <property type="component" value="Unassembled WGS sequence"/>
</dbReference>
<protein>
    <submittedName>
        <fullName evidence="6">Related to DNA repair protein RAD14</fullName>
    </submittedName>
</protein>
<name>A0A376B2Y9_9ASCO</name>
<gene>
    <name evidence="6" type="ORF">SCODWIG_00605</name>
</gene>
<dbReference type="Gene3D" id="3.90.530.10">
    <property type="entry name" value="XPA C-terminal domain"/>
    <property type="match status" value="1"/>
</dbReference>
<feature type="region of interest" description="Disordered" evidence="4">
    <location>
        <begin position="59"/>
        <end position="81"/>
    </location>
</feature>
<evidence type="ECO:0000256" key="1">
    <source>
        <dbReference type="ARBA" id="ARBA00004123"/>
    </source>
</evidence>
<dbReference type="NCBIfam" id="TIGR00598">
    <property type="entry name" value="rad14"/>
    <property type="match status" value="1"/>
</dbReference>
<dbReference type="AlphaFoldDB" id="A0A376B2Y9"/>
<dbReference type="PANTHER" id="PTHR10142:SF0">
    <property type="entry name" value="DNA REPAIR PROTEIN COMPLEMENTING XP-A CELLS"/>
    <property type="match status" value="1"/>
</dbReference>
<keyword evidence="3" id="KW-0539">Nucleus</keyword>
<dbReference type="PANTHER" id="PTHR10142">
    <property type="entry name" value="DNA REPAIR PROTEIN COMPLEMENTING XP-A CELLS"/>
    <property type="match status" value="1"/>
</dbReference>
<dbReference type="SUPFAM" id="SSF46955">
    <property type="entry name" value="Putative DNA-binding domain"/>
    <property type="match status" value="1"/>
</dbReference>
<feature type="domain" description="XPA C-terminal" evidence="5">
    <location>
        <begin position="225"/>
        <end position="275"/>
    </location>
</feature>
<dbReference type="GO" id="GO:0000715">
    <property type="term" value="P:nucleotide-excision repair, DNA damage recognition"/>
    <property type="evidence" value="ECO:0007669"/>
    <property type="project" value="TreeGrafter"/>
</dbReference>
<keyword evidence="7" id="KW-1185">Reference proteome</keyword>
<dbReference type="EMBL" id="UFAJ01000055">
    <property type="protein sequence ID" value="SSD58844.1"/>
    <property type="molecule type" value="Genomic_DNA"/>
</dbReference>
<evidence type="ECO:0000256" key="4">
    <source>
        <dbReference type="SAM" id="MobiDB-lite"/>
    </source>
</evidence>
<dbReference type="Pfam" id="PF05181">
    <property type="entry name" value="XPA_C"/>
    <property type="match status" value="1"/>
</dbReference>
<reference evidence="7" key="1">
    <citation type="submission" date="2018-06" db="EMBL/GenBank/DDBJ databases">
        <authorList>
            <person name="Guldener U."/>
        </authorList>
    </citation>
    <scope>NUCLEOTIDE SEQUENCE [LARGE SCALE GENOMIC DNA]</scope>
    <source>
        <strain evidence="7">UTAD17</strain>
    </source>
</reference>
<evidence type="ECO:0000313" key="6">
    <source>
        <dbReference type="EMBL" id="SSD58844.1"/>
    </source>
</evidence>
<dbReference type="InterPro" id="IPR022656">
    <property type="entry name" value="XPA_C"/>
</dbReference>
<dbReference type="GO" id="GO:0006284">
    <property type="term" value="P:base-excision repair"/>
    <property type="evidence" value="ECO:0007669"/>
    <property type="project" value="TreeGrafter"/>
</dbReference>
<dbReference type="GO" id="GO:0003684">
    <property type="term" value="F:damaged DNA binding"/>
    <property type="evidence" value="ECO:0007669"/>
    <property type="project" value="InterPro"/>
</dbReference>
<dbReference type="InterPro" id="IPR000465">
    <property type="entry name" value="XPA/RAD14"/>
</dbReference>
<evidence type="ECO:0000256" key="3">
    <source>
        <dbReference type="ARBA" id="ARBA00023242"/>
    </source>
</evidence>
<dbReference type="GO" id="GO:0000110">
    <property type="term" value="C:nucleotide-excision repair factor 1 complex"/>
    <property type="evidence" value="ECO:0007669"/>
    <property type="project" value="TreeGrafter"/>
</dbReference>
<evidence type="ECO:0000256" key="2">
    <source>
        <dbReference type="ARBA" id="ARBA00022833"/>
    </source>
</evidence>
<organism evidence="6 7">
    <name type="scientific">Saccharomycodes ludwigii</name>
    <dbReference type="NCBI Taxonomy" id="36035"/>
    <lineage>
        <taxon>Eukaryota</taxon>
        <taxon>Fungi</taxon>
        <taxon>Dikarya</taxon>
        <taxon>Ascomycota</taxon>
        <taxon>Saccharomycotina</taxon>
        <taxon>Saccharomycetes</taxon>
        <taxon>Saccharomycodales</taxon>
        <taxon>Saccharomycodaceae</taxon>
        <taxon>Saccharomycodes</taxon>
    </lineage>
</organism>
<evidence type="ECO:0000259" key="5">
    <source>
        <dbReference type="Pfam" id="PF05181"/>
    </source>
</evidence>
<dbReference type="InterPro" id="IPR037129">
    <property type="entry name" value="XPA_sf"/>
</dbReference>
<sequence length="374" mass="43707">MVLTAEQKAKIEANRQRALQRLKERGLVPRAKLKKLESRINQNNNKNLSTQITVANNSNNDIISSNTTKDTPNKSIPSNDNNTVVPELSKRDASGKAELKYIRPTVRRKDFIEYDFSTMENSYGGFINNDQLSERDSLLGNQEKTFDDWKREQAEKSRLKFGKDDDETFVVENTDNLQNLGGEIIDLKNLPTCEECHKNHEFDKILFKYFNRKICKKCVLEHPQKYSLLTKTECKQDYLLTGPELNDENLFHRIEKANPHSGTFARMQLFLRCEVEKFSFNKWGGEEGLDQEWQEREVNKMERKEKKFQLNLKKMRKKIRAQEYTSLLQKNKFGEKHIHEFSAPLETNKVNDEGLAMVIRRCNGCGLEVEEIKF</sequence>
<dbReference type="GO" id="GO:0070914">
    <property type="term" value="P:UV-damage excision repair"/>
    <property type="evidence" value="ECO:0007669"/>
    <property type="project" value="TreeGrafter"/>
</dbReference>
<comment type="subcellular location">
    <subcellularLocation>
        <location evidence="1">Nucleus</location>
    </subcellularLocation>
</comment>
<keyword evidence="2" id="KW-0862">Zinc</keyword>
<feature type="compositionally biased region" description="Polar residues" evidence="4">
    <location>
        <begin position="67"/>
        <end position="81"/>
    </location>
</feature>
<proteinExistence type="predicted"/>
<dbReference type="VEuPathDB" id="FungiDB:SCODWIG_00605"/>
<accession>A0A376B2Y9</accession>
<dbReference type="InterPro" id="IPR009061">
    <property type="entry name" value="DNA-bd_dom_put_sf"/>
</dbReference>
<dbReference type="GO" id="GO:1901255">
    <property type="term" value="P:nucleotide-excision repair involved in interstrand cross-link repair"/>
    <property type="evidence" value="ECO:0007669"/>
    <property type="project" value="TreeGrafter"/>
</dbReference>